<dbReference type="STRING" id="7918.ENSLOCP00000000065"/>
<keyword evidence="5" id="KW-1015">Disulfide bond</keyword>
<dbReference type="Pfam" id="PF00089">
    <property type="entry name" value="Trypsin"/>
    <property type="match status" value="2"/>
</dbReference>
<dbReference type="eggNOG" id="KOG3627">
    <property type="taxonomic scope" value="Eukaryota"/>
</dbReference>
<dbReference type="FunFam" id="2.40.10.10:FF:000024">
    <property type="entry name" value="Serine protease 53"/>
    <property type="match status" value="2"/>
</dbReference>
<dbReference type="SUPFAM" id="SSF50494">
    <property type="entry name" value="Trypsin-like serine proteases"/>
    <property type="match status" value="2"/>
</dbReference>
<dbReference type="InterPro" id="IPR001314">
    <property type="entry name" value="Peptidase_S1A"/>
</dbReference>
<dbReference type="PROSITE" id="PS00134">
    <property type="entry name" value="TRYPSIN_HIS"/>
    <property type="match status" value="1"/>
</dbReference>
<dbReference type="GO" id="GO:0004252">
    <property type="term" value="F:serine-type endopeptidase activity"/>
    <property type="evidence" value="ECO:0007669"/>
    <property type="project" value="InterPro"/>
</dbReference>
<dbReference type="PROSITE" id="PS00135">
    <property type="entry name" value="TRYPSIN_SER"/>
    <property type="match status" value="1"/>
</dbReference>
<reference evidence="9" key="2">
    <citation type="submission" date="2025-08" db="UniProtKB">
        <authorList>
            <consortium name="Ensembl"/>
        </authorList>
    </citation>
    <scope>IDENTIFICATION</scope>
</reference>
<feature type="chain" id="PRO_5004865146" description="Peptidase S1 domain-containing protein" evidence="7">
    <location>
        <begin position="22"/>
        <end position="624"/>
    </location>
</feature>
<keyword evidence="1 6" id="KW-0645">Protease</keyword>
<evidence type="ECO:0000313" key="9">
    <source>
        <dbReference type="Ensembl" id="ENSLOCP00000000065.1"/>
    </source>
</evidence>
<dbReference type="InterPro" id="IPR009003">
    <property type="entry name" value="Peptidase_S1_PA"/>
</dbReference>
<dbReference type="Ensembl" id="ENSLOCT00000000065.1">
    <property type="protein sequence ID" value="ENSLOCP00000000065.1"/>
    <property type="gene ID" value="ENSLOCG00000000055.1"/>
</dbReference>
<dbReference type="Gene3D" id="2.40.10.10">
    <property type="entry name" value="Trypsin-like serine proteases"/>
    <property type="match status" value="2"/>
</dbReference>
<name>W5LVA8_LEPOC</name>
<dbReference type="GO" id="GO:0006508">
    <property type="term" value="P:proteolysis"/>
    <property type="evidence" value="ECO:0007669"/>
    <property type="project" value="UniProtKB-KW"/>
</dbReference>
<dbReference type="Proteomes" id="UP000018468">
    <property type="component" value="Unassembled WGS sequence"/>
</dbReference>
<proteinExistence type="predicted"/>
<evidence type="ECO:0000313" key="10">
    <source>
        <dbReference type="Proteomes" id="UP000018468"/>
    </source>
</evidence>
<dbReference type="PROSITE" id="PS50240">
    <property type="entry name" value="TRYPSIN_DOM"/>
    <property type="match status" value="2"/>
</dbReference>
<evidence type="ECO:0000259" key="8">
    <source>
        <dbReference type="PROSITE" id="PS50240"/>
    </source>
</evidence>
<dbReference type="PANTHER" id="PTHR24252:SF12">
    <property type="entry name" value="TRANSMEMBRANE SERINE PROTEASE 7"/>
    <property type="match status" value="1"/>
</dbReference>
<dbReference type="PRINTS" id="PR00722">
    <property type="entry name" value="CHYMOTRYPSIN"/>
</dbReference>
<feature type="domain" description="Peptidase S1" evidence="8">
    <location>
        <begin position="42"/>
        <end position="281"/>
    </location>
</feature>
<dbReference type="OMA" id="SEMKFRV"/>
<dbReference type="GeneTree" id="ENSGT00940000164686"/>
<reference evidence="10" key="1">
    <citation type="submission" date="2011-12" db="EMBL/GenBank/DDBJ databases">
        <title>The Draft Genome of Lepisosteus oculatus.</title>
        <authorList>
            <consortium name="The Broad Institute Genome Assembly &amp; Analysis Group"/>
            <consortium name="Computational R&amp;D Group"/>
            <consortium name="and Sequencing Platform"/>
            <person name="Di Palma F."/>
            <person name="Alfoldi J."/>
            <person name="Johnson J."/>
            <person name="Berlin A."/>
            <person name="Gnerre S."/>
            <person name="Jaffe D."/>
            <person name="MacCallum I."/>
            <person name="Young S."/>
            <person name="Walker B.J."/>
            <person name="Lander E.S."/>
            <person name="Lindblad-Toh K."/>
        </authorList>
    </citation>
    <scope>NUCLEOTIDE SEQUENCE [LARGE SCALE GENOMIC DNA]</scope>
</reference>
<evidence type="ECO:0000256" key="4">
    <source>
        <dbReference type="ARBA" id="ARBA00022825"/>
    </source>
</evidence>
<dbReference type="InterPro" id="IPR018114">
    <property type="entry name" value="TRYPSIN_HIS"/>
</dbReference>
<protein>
    <recommendedName>
        <fullName evidence="8">Peptidase S1 domain-containing protein</fullName>
    </recommendedName>
</protein>
<evidence type="ECO:0000256" key="7">
    <source>
        <dbReference type="SAM" id="SignalP"/>
    </source>
</evidence>
<reference evidence="9" key="3">
    <citation type="submission" date="2025-09" db="UniProtKB">
        <authorList>
            <consortium name="Ensembl"/>
        </authorList>
    </citation>
    <scope>IDENTIFICATION</scope>
</reference>
<evidence type="ECO:0000256" key="1">
    <source>
        <dbReference type="ARBA" id="ARBA00022670"/>
    </source>
</evidence>
<keyword evidence="4 6" id="KW-0720">Serine protease</keyword>
<keyword evidence="10" id="KW-1185">Reference proteome</keyword>
<evidence type="ECO:0000256" key="6">
    <source>
        <dbReference type="RuleBase" id="RU363034"/>
    </source>
</evidence>
<keyword evidence="3 6" id="KW-0378">Hydrolase</keyword>
<dbReference type="HOGENOM" id="CLU_004497_3_0_1"/>
<keyword evidence="2 7" id="KW-0732">Signal</keyword>
<dbReference type="InterPro" id="IPR001254">
    <property type="entry name" value="Trypsin_dom"/>
</dbReference>
<dbReference type="PANTHER" id="PTHR24252">
    <property type="entry name" value="ACROSIN-RELATED"/>
    <property type="match status" value="1"/>
</dbReference>
<dbReference type="Bgee" id="ENSLOCG00000000055">
    <property type="expression patterns" value="Expressed in bone element and 12 other cell types or tissues"/>
</dbReference>
<evidence type="ECO:0000256" key="2">
    <source>
        <dbReference type="ARBA" id="ARBA00022729"/>
    </source>
</evidence>
<dbReference type="InterPro" id="IPR033116">
    <property type="entry name" value="TRYPSIN_SER"/>
</dbReference>
<sequence length="624" mass="68939">MMKMLFLQLLFLILFLNITAGKSTVCFSPVISDFTPESRNSIVGGQNADIGKWPWMAYIQVKTFEDKFDCGGSLLNDRWVLTAAHCLKKPFVQMCKSLVVLGGHMLDICNDYQQTRSIRRVILHEGYTNTGDGWDIALVELDSPVSTNKFIKPVALADSTDNFNESSDCWASGWGNIGNGEYLQWPQTLQEVRLPIIDNQVCQEMYEGRYTIQPEMICAGYQNGGKDTCQGESGGLLVCKQDSSWVQAGIVSFRTSVLSELSNQKVSHIQVFTSLIQLTKPVFHAFIYGDSPVSVHQSNREAVLLHRGSISSVSMSGGKVPHPDSAALSRISLSPVSSFGVQTLSTDKSGPDPSVSLQCPALLCPGALYEPLCLSPVSSSPLSRSSIVGGEDAEEGQWPWMACITFPNLSREFCFCGGSLISEEWVVSAAHCLNRRSTQRRAIVVLGGYQLAFPSQNQVIRPMRRVIVHELYSDEAQDFDIALVQLETPVSLTKYIQPITLALSTDIFTRRSECWATGWGMKEENVPLEPPQTLQEVRLPIINNRSCQRYYNNLRSSMMCAGFRQGGKDSCQGDSGGPLACKKEDEWVLAGIVSFGRGCARPNFPGVYTRVSSYRTWVQENSGV</sequence>
<dbReference type="CDD" id="cd00190">
    <property type="entry name" value="Tryp_SPc"/>
    <property type="match status" value="2"/>
</dbReference>
<accession>W5LVA8</accession>
<evidence type="ECO:0000256" key="3">
    <source>
        <dbReference type="ARBA" id="ARBA00022801"/>
    </source>
</evidence>
<dbReference type="SMART" id="SM00020">
    <property type="entry name" value="Tryp_SPc"/>
    <property type="match status" value="2"/>
</dbReference>
<dbReference type="InParanoid" id="W5LVA8"/>
<feature type="signal peptide" evidence="7">
    <location>
        <begin position="1"/>
        <end position="21"/>
    </location>
</feature>
<dbReference type="GO" id="GO:0008236">
    <property type="term" value="F:serine-type peptidase activity"/>
    <property type="evidence" value="ECO:0000318"/>
    <property type="project" value="GO_Central"/>
</dbReference>
<evidence type="ECO:0000256" key="5">
    <source>
        <dbReference type="ARBA" id="ARBA00023157"/>
    </source>
</evidence>
<organism evidence="9 10">
    <name type="scientific">Lepisosteus oculatus</name>
    <name type="common">Spotted gar</name>
    <dbReference type="NCBI Taxonomy" id="7918"/>
    <lineage>
        <taxon>Eukaryota</taxon>
        <taxon>Metazoa</taxon>
        <taxon>Chordata</taxon>
        <taxon>Craniata</taxon>
        <taxon>Vertebrata</taxon>
        <taxon>Euteleostomi</taxon>
        <taxon>Actinopterygii</taxon>
        <taxon>Neopterygii</taxon>
        <taxon>Holostei</taxon>
        <taxon>Semionotiformes</taxon>
        <taxon>Lepisosteidae</taxon>
        <taxon>Lepisosteus</taxon>
    </lineage>
</organism>
<feature type="domain" description="Peptidase S1" evidence="8">
    <location>
        <begin position="387"/>
        <end position="623"/>
    </location>
</feature>
<dbReference type="AlphaFoldDB" id="W5LVA8"/>
<dbReference type="InterPro" id="IPR043504">
    <property type="entry name" value="Peptidase_S1_PA_chymotrypsin"/>
</dbReference>